<dbReference type="EMBL" id="JAACJM010000132">
    <property type="protein sequence ID" value="KAF5343852.1"/>
    <property type="molecule type" value="Genomic_DNA"/>
</dbReference>
<keyword evidence="1" id="KW-0472">Membrane</keyword>
<evidence type="ECO:0000256" key="1">
    <source>
        <dbReference type="SAM" id="Phobius"/>
    </source>
</evidence>
<dbReference type="Proteomes" id="UP000559256">
    <property type="component" value="Unassembled WGS sequence"/>
</dbReference>
<reference evidence="2 3" key="1">
    <citation type="journal article" date="2020" name="ISME J.">
        <title>Uncovering the hidden diversity of litter-decomposition mechanisms in mushroom-forming fungi.</title>
        <authorList>
            <person name="Floudas D."/>
            <person name="Bentzer J."/>
            <person name="Ahren D."/>
            <person name="Johansson T."/>
            <person name="Persson P."/>
            <person name="Tunlid A."/>
        </authorList>
    </citation>
    <scope>NUCLEOTIDE SEQUENCE [LARGE SCALE GENOMIC DNA]</scope>
    <source>
        <strain evidence="2 3">CBS 291.85</strain>
    </source>
</reference>
<feature type="transmembrane region" description="Helical" evidence="1">
    <location>
        <begin position="180"/>
        <end position="200"/>
    </location>
</feature>
<accession>A0A8H5CNF5</accession>
<sequence length="474" mass="53911">MGIRTGYGSIANVLHIANTSPLRYPSQLPPPPHQTPPYVPPLSDHLYNPPALPFRLLSLLRAWSLSPHSSWFHRINLPSSHSSIRLSNPSRHLLLFFPYHIPFLSHFQQNTAVIQTLRSYHVHLTTIHHHVRFRYPQKPKTWSNTSGRCLVTNTSPPRHTNLSDFYAKQDKTANVLEKTVWRWAGSFGLFIGFAVVVVFLSGARRYLSSLLVLATSVKLQSPQPQSPFLVNSTIRDTLSPFTMIIHDAKEHSNTPQPSLQAHFRTYGRRRFIKLQNPRRTAYDIERFLSLIGRFWILYWSFLGLGLRWWTVLGDGMDVWYALFLVYLRGFLVGFVEEYAAVWDAPGLLHNVIYGQEYDSDADMRKPSLGRVGATYEARRLLGEMGRFWIRHRGFVVLEMPGWTRVGNRMVRYGGMAFPESLLVSVVAASVFSHFVETTSSALNSSLDNASRACHSSPKLGLGSMKAANSPKPQM</sequence>
<protein>
    <submittedName>
        <fullName evidence="2">Uncharacterized protein</fullName>
    </submittedName>
</protein>
<dbReference type="AlphaFoldDB" id="A0A8H5CNF5"/>
<keyword evidence="1" id="KW-0812">Transmembrane</keyword>
<keyword evidence="1" id="KW-1133">Transmembrane helix</keyword>
<comment type="caution">
    <text evidence="2">The sequence shown here is derived from an EMBL/GenBank/DDBJ whole genome shotgun (WGS) entry which is preliminary data.</text>
</comment>
<organism evidence="2 3">
    <name type="scientific">Tetrapyrgos nigripes</name>
    <dbReference type="NCBI Taxonomy" id="182062"/>
    <lineage>
        <taxon>Eukaryota</taxon>
        <taxon>Fungi</taxon>
        <taxon>Dikarya</taxon>
        <taxon>Basidiomycota</taxon>
        <taxon>Agaricomycotina</taxon>
        <taxon>Agaricomycetes</taxon>
        <taxon>Agaricomycetidae</taxon>
        <taxon>Agaricales</taxon>
        <taxon>Marasmiineae</taxon>
        <taxon>Marasmiaceae</taxon>
        <taxon>Tetrapyrgos</taxon>
    </lineage>
</organism>
<feature type="transmembrane region" description="Helical" evidence="1">
    <location>
        <begin position="318"/>
        <end position="335"/>
    </location>
</feature>
<proteinExistence type="predicted"/>
<name>A0A8H5CNF5_9AGAR</name>
<evidence type="ECO:0000313" key="2">
    <source>
        <dbReference type="EMBL" id="KAF5343852.1"/>
    </source>
</evidence>
<keyword evidence="3" id="KW-1185">Reference proteome</keyword>
<gene>
    <name evidence="2" type="ORF">D9758_015899</name>
</gene>
<evidence type="ECO:0000313" key="3">
    <source>
        <dbReference type="Proteomes" id="UP000559256"/>
    </source>
</evidence>
<feature type="transmembrane region" description="Helical" evidence="1">
    <location>
        <begin position="287"/>
        <end position="306"/>
    </location>
</feature>